<evidence type="ECO:0000313" key="2">
    <source>
        <dbReference type="Proteomes" id="UP000242219"/>
    </source>
</evidence>
<gene>
    <name evidence="1" type="ORF">BIY37_00775</name>
</gene>
<accession>A0A1V6M3M6</accession>
<comment type="caution">
    <text evidence="1">The sequence shown here is derived from an EMBL/GenBank/DDBJ whole genome shotgun (WGS) entry which is preliminary data.</text>
</comment>
<feature type="non-terminal residue" evidence="1">
    <location>
        <position position="1"/>
    </location>
</feature>
<organism evidence="1 2">
    <name type="scientific">Candidatus Brocadia sapporoensis</name>
    <dbReference type="NCBI Taxonomy" id="392547"/>
    <lineage>
        <taxon>Bacteria</taxon>
        <taxon>Pseudomonadati</taxon>
        <taxon>Planctomycetota</taxon>
        <taxon>Candidatus Brocadiia</taxon>
        <taxon>Candidatus Brocadiales</taxon>
        <taxon>Candidatus Brocadiaceae</taxon>
        <taxon>Candidatus Brocadia</taxon>
    </lineage>
</organism>
<proteinExistence type="predicted"/>
<reference evidence="1 2" key="1">
    <citation type="journal article" date="2016" name="Genome Announc.">
        <title>Draft Genome Sequence of the Anaerobic Ammonium-Oxidizing Bacterium 'Candidatus Brocadia sp. 40'.</title>
        <authorList>
            <person name="Ali M."/>
            <person name="Haroon M.F."/>
            <person name="Narita Y."/>
            <person name="Zhang L."/>
            <person name="Rangel Shaw D."/>
            <person name="Okabe S."/>
            <person name="Saikaly P.E."/>
        </authorList>
    </citation>
    <scope>NUCLEOTIDE SEQUENCE [LARGE SCALE GENOMIC DNA]</scope>
    <source>
        <strain evidence="1 2">40</strain>
    </source>
</reference>
<protein>
    <submittedName>
        <fullName evidence="1">Uncharacterized protein</fullName>
    </submittedName>
</protein>
<sequence>GNVSILVDVEKAFENVKLKQVVFVYSKYIYTDNYVARKFLDSEFIRTTKIPNGLVLKYNAWICDVSQEELDIAKNLNVECVYMRAISETKRGVGLQKYLSPEGDYPVIGGKNIFRYGSKGVKGYLSKEILKSERSKLAFTQQPKIISQDPVAHIQNPTPRIMITSFFDSTGKIIGLDTVQNTIVTNKEFDYK</sequence>
<dbReference type="EMBL" id="MJUW02000017">
    <property type="protein sequence ID" value="OQD46970.1"/>
    <property type="molecule type" value="Genomic_DNA"/>
</dbReference>
<evidence type="ECO:0000313" key="1">
    <source>
        <dbReference type="EMBL" id="OQD46970.1"/>
    </source>
</evidence>
<dbReference type="AlphaFoldDB" id="A0A1V6M3M6"/>
<name>A0A1V6M3M6_9BACT</name>
<dbReference type="Proteomes" id="UP000242219">
    <property type="component" value="Unassembled WGS sequence"/>
</dbReference>
<keyword evidence="2" id="KW-1185">Reference proteome</keyword>